<dbReference type="InterPro" id="IPR039425">
    <property type="entry name" value="RNA_pol_sigma-70-like"/>
</dbReference>
<keyword evidence="3" id="KW-0731">Sigma factor</keyword>
<dbReference type="InterPro" id="IPR013324">
    <property type="entry name" value="RNA_pol_sigma_r3/r4-like"/>
</dbReference>
<dbReference type="Gene3D" id="1.10.1740.10">
    <property type="match status" value="1"/>
</dbReference>
<dbReference type="InterPro" id="IPR014284">
    <property type="entry name" value="RNA_pol_sigma-70_dom"/>
</dbReference>
<evidence type="ECO:0000259" key="6">
    <source>
        <dbReference type="Pfam" id="PF08281"/>
    </source>
</evidence>
<dbReference type="GO" id="GO:0006352">
    <property type="term" value="P:DNA-templated transcription initiation"/>
    <property type="evidence" value="ECO:0007669"/>
    <property type="project" value="InterPro"/>
</dbReference>
<dbReference type="GO" id="GO:0016987">
    <property type="term" value="F:sigma factor activity"/>
    <property type="evidence" value="ECO:0007669"/>
    <property type="project" value="UniProtKB-KW"/>
</dbReference>
<dbReference type="InterPro" id="IPR013325">
    <property type="entry name" value="RNA_pol_sigma_r2"/>
</dbReference>
<dbReference type="InterPro" id="IPR036388">
    <property type="entry name" value="WH-like_DNA-bd_sf"/>
</dbReference>
<dbReference type="NCBIfam" id="TIGR02937">
    <property type="entry name" value="sigma70-ECF"/>
    <property type="match status" value="1"/>
</dbReference>
<evidence type="ECO:0000256" key="2">
    <source>
        <dbReference type="ARBA" id="ARBA00023015"/>
    </source>
</evidence>
<dbReference type="Pfam" id="PF08281">
    <property type="entry name" value="Sigma70_r4_2"/>
    <property type="match status" value="1"/>
</dbReference>
<dbReference type="EMBL" id="RAZM01000007">
    <property type="protein sequence ID" value="RLT81250.1"/>
    <property type="molecule type" value="Genomic_DNA"/>
</dbReference>
<reference evidence="7 8" key="1">
    <citation type="submission" date="2018-09" db="EMBL/GenBank/DDBJ databases">
        <title>Murine metabolic-syndrome-specific gut microbial biobank.</title>
        <authorList>
            <person name="Liu C."/>
        </authorList>
    </citation>
    <scope>NUCLEOTIDE SEQUENCE [LARGE SCALE GENOMIC DNA]</scope>
    <source>
        <strain evidence="7 8">0.1X-D8-26</strain>
    </source>
</reference>
<dbReference type="SUPFAM" id="SSF88659">
    <property type="entry name" value="Sigma3 and sigma4 domains of RNA polymerase sigma factors"/>
    <property type="match status" value="1"/>
</dbReference>
<dbReference type="SUPFAM" id="SSF88946">
    <property type="entry name" value="Sigma2 domain of RNA polymerase sigma factors"/>
    <property type="match status" value="1"/>
</dbReference>
<sequence>MTINEKYETEKEQLKAFETFFIQYYPRIKGFINNLLQDVKEAEDISQDIFLYLWNNKTTLQHLDNREGYLFRIAKNAVYRHVERLVLFEKYQLNVSSENTRSQYYEIEEEINAQELEVLLSIAIEKMPPKRKRIFQMSRKKGMNNEEIANELHISKRTVENHLTQALKDIRKIISLLILIIH</sequence>
<evidence type="ECO:0000256" key="1">
    <source>
        <dbReference type="ARBA" id="ARBA00010641"/>
    </source>
</evidence>
<evidence type="ECO:0000256" key="4">
    <source>
        <dbReference type="ARBA" id="ARBA00023163"/>
    </source>
</evidence>
<dbReference type="InterPro" id="IPR014327">
    <property type="entry name" value="RNA_pol_sigma70_bacteroid"/>
</dbReference>
<feature type="domain" description="RNA polymerase sigma-70 region 2" evidence="5">
    <location>
        <begin position="22"/>
        <end position="84"/>
    </location>
</feature>
<dbReference type="PANTHER" id="PTHR43133:SF46">
    <property type="entry name" value="RNA POLYMERASE SIGMA-70 FACTOR ECF SUBFAMILY"/>
    <property type="match status" value="1"/>
</dbReference>
<evidence type="ECO:0000313" key="7">
    <source>
        <dbReference type="EMBL" id="RLT81250.1"/>
    </source>
</evidence>
<dbReference type="Gene3D" id="1.10.10.10">
    <property type="entry name" value="Winged helix-like DNA-binding domain superfamily/Winged helix DNA-binding domain"/>
    <property type="match status" value="1"/>
</dbReference>
<comment type="similarity">
    <text evidence="1">Belongs to the sigma-70 factor family. ECF subfamily.</text>
</comment>
<evidence type="ECO:0000256" key="3">
    <source>
        <dbReference type="ARBA" id="ARBA00023082"/>
    </source>
</evidence>
<dbReference type="InterPro" id="IPR007627">
    <property type="entry name" value="RNA_pol_sigma70_r2"/>
</dbReference>
<dbReference type="PANTHER" id="PTHR43133">
    <property type="entry name" value="RNA POLYMERASE ECF-TYPE SIGMA FACTO"/>
    <property type="match status" value="1"/>
</dbReference>
<name>A0A3L8AG24_9BACE</name>
<keyword evidence="2" id="KW-0805">Transcription regulation</keyword>
<feature type="domain" description="RNA polymerase sigma factor 70 region 4 type 2" evidence="6">
    <location>
        <begin position="123"/>
        <end position="169"/>
    </location>
</feature>
<dbReference type="RefSeq" id="WP_121768532.1">
    <property type="nucleotide sequence ID" value="NZ_RAZM01000007.1"/>
</dbReference>
<dbReference type="NCBIfam" id="TIGR02985">
    <property type="entry name" value="Sig70_bacteroi1"/>
    <property type="match status" value="1"/>
</dbReference>
<accession>A0A3L8AG24</accession>
<dbReference type="Proteomes" id="UP000267159">
    <property type="component" value="Unassembled WGS sequence"/>
</dbReference>
<dbReference type="AlphaFoldDB" id="A0A3L8AG24"/>
<evidence type="ECO:0000259" key="5">
    <source>
        <dbReference type="Pfam" id="PF04542"/>
    </source>
</evidence>
<evidence type="ECO:0000313" key="8">
    <source>
        <dbReference type="Proteomes" id="UP000267159"/>
    </source>
</evidence>
<keyword evidence="4" id="KW-0804">Transcription</keyword>
<comment type="caution">
    <text evidence="7">The sequence shown here is derived from an EMBL/GenBank/DDBJ whole genome shotgun (WGS) entry which is preliminary data.</text>
</comment>
<dbReference type="InterPro" id="IPR013249">
    <property type="entry name" value="RNA_pol_sigma70_r4_t2"/>
</dbReference>
<gene>
    <name evidence="7" type="ORF">D7Y07_03875</name>
</gene>
<protein>
    <submittedName>
        <fullName evidence="7">RNA polymerase sigma-70 factor</fullName>
    </submittedName>
</protein>
<dbReference type="GO" id="GO:0003677">
    <property type="term" value="F:DNA binding"/>
    <property type="evidence" value="ECO:0007669"/>
    <property type="project" value="InterPro"/>
</dbReference>
<dbReference type="Pfam" id="PF04542">
    <property type="entry name" value="Sigma70_r2"/>
    <property type="match status" value="1"/>
</dbReference>
<organism evidence="7 8">
    <name type="scientific">Bacteroides acidifaciens</name>
    <dbReference type="NCBI Taxonomy" id="85831"/>
    <lineage>
        <taxon>Bacteria</taxon>
        <taxon>Pseudomonadati</taxon>
        <taxon>Bacteroidota</taxon>
        <taxon>Bacteroidia</taxon>
        <taxon>Bacteroidales</taxon>
        <taxon>Bacteroidaceae</taxon>
        <taxon>Bacteroides</taxon>
    </lineage>
</organism>
<proteinExistence type="inferred from homology"/>